<dbReference type="Proteomes" id="UP000824120">
    <property type="component" value="Chromosome 5"/>
</dbReference>
<dbReference type="EMBL" id="JACXVP010000005">
    <property type="protein sequence ID" value="KAG5604521.1"/>
    <property type="molecule type" value="Genomic_DNA"/>
</dbReference>
<organism evidence="1 2">
    <name type="scientific">Solanum commersonii</name>
    <name type="common">Commerson's wild potato</name>
    <name type="synonym">Commerson's nightshade</name>
    <dbReference type="NCBI Taxonomy" id="4109"/>
    <lineage>
        <taxon>Eukaryota</taxon>
        <taxon>Viridiplantae</taxon>
        <taxon>Streptophyta</taxon>
        <taxon>Embryophyta</taxon>
        <taxon>Tracheophyta</taxon>
        <taxon>Spermatophyta</taxon>
        <taxon>Magnoliopsida</taxon>
        <taxon>eudicotyledons</taxon>
        <taxon>Gunneridae</taxon>
        <taxon>Pentapetalae</taxon>
        <taxon>asterids</taxon>
        <taxon>lamiids</taxon>
        <taxon>Solanales</taxon>
        <taxon>Solanaceae</taxon>
        <taxon>Solanoideae</taxon>
        <taxon>Solaneae</taxon>
        <taxon>Solanum</taxon>
    </lineage>
</organism>
<comment type="caution">
    <text evidence="1">The sequence shown here is derived from an EMBL/GenBank/DDBJ whole genome shotgun (WGS) entry which is preliminary data.</text>
</comment>
<protein>
    <submittedName>
        <fullName evidence="1">Uncharacterized protein</fullName>
    </submittedName>
</protein>
<keyword evidence="2" id="KW-1185">Reference proteome</keyword>
<sequence length="128" mass="14532">MGPLITKEPRVLTGACTPLRISSPTYAQPSQASVTGRLETRGRIKEEIVRSFMLPMLPTLPALFLRGRAFSSDPPHFHIGSRVPCGHIPAMIDDLRSYQWSLSCLNRAEFDYDETLCEWCLPRNFEHE</sequence>
<accession>A0A9J5YVB5</accession>
<evidence type="ECO:0000313" key="2">
    <source>
        <dbReference type="Proteomes" id="UP000824120"/>
    </source>
</evidence>
<dbReference type="AlphaFoldDB" id="A0A9J5YVB5"/>
<reference evidence="1 2" key="1">
    <citation type="submission" date="2020-09" db="EMBL/GenBank/DDBJ databases">
        <title>De no assembly of potato wild relative species, Solanum commersonii.</title>
        <authorList>
            <person name="Cho K."/>
        </authorList>
    </citation>
    <scope>NUCLEOTIDE SEQUENCE [LARGE SCALE GENOMIC DNA]</scope>
    <source>
        <strain evidence="1">LZ3.2</strain>
        <tissue evidence="1">Leaf</tissue>
    </source>
</reference>
<gene>
    <name evidence="1" type="ORF">H5410_026013</name>
</gene>
<evidence type="ECO:0000313" key="1">
    <source>
        <dbReference type="EMBL" id="KAG5604521.1"/>
    </source>
</evidence>
<name>A0A9J5YVB5_SOLCO</name>
<proteinExistence type="predicted"/>